<evidence type="ECO:0000313" key="2">
    <source>
        <dbReference type="Proteomes" id="UP000518288"/>
    </source>
</evidence>
<name>A0A7Y9U7Q4_9BURK</name>
<dbReference type="Proteomes" id="UP000518288">
    <property type="component" value="Unassembled WGS sequence"/>
</dbReference>
<comment type="caution">
    <text evidence="1">The sequence shown here is derived from an EMBL/GenBank/DDBJ whole genome shotgun (WGS) entry which is preliminary data.</text>
</comment>
<dbReference type="EMBL" id="JACCFH010000001">
    <property type="protein sequence ID" value="NYG34047.1"/>
    <property type="molecule type" value="Genomic_DNA"/>
</dbReference>
<dbReference type="RefSeq" id="WP_179634740.1">
    <property type="nucleotide sequence ID" value="NZ_JACCFH010000001.1"/>
</dbReference>
<gene>
    <name evidence="1" type="ORF">BDD16_003033</name>
</gene>
<sequence length="161" mass="16523">MRPRQRVSLAGAGLAALVVAGALFWSGERAGPAQAGLQGAALWRGTLPLTARIAGHAHALPPVAARCINCHGGESGASASASAAGRDPLDGAAPVLTARHLREPTARRGGPPSRYDAAAFCTLLRTGVDPASVLLPRHMPRYEITAADCDALWIHLTGMPA</sequence>
<dbReference type="AlphaFoldDB" id="A0A7Y9U7Q4"/>
<protein>
    <recommendedName>
        <fullName evidence="3">Cytochrome c domain-containing protein</fullName>
    </recommendedName>
</protein>
<organism evidence="1 2">
    <name type="scientific">Sphaerotilus montanus</name>
    <dbReference type="NCBI Taxonomy" id="522889"/>
    <lineage>
        <taxon>Bacteria</taxon>
        <taxon>Pseudomonadati</taxon>
        <taxon>Pseudomonadota</taxon>
        <taxon>Betaproteobacteria</taxon>
        <taxon>Burkholderiales</taxon>
        <taxon>Sphaerotilaceae</taxon>
        <taxon>Sphaerotilus</taxon>
    </lineage>
</organism>
<evidence type="ECO:0008006" key="3">
    <source>
        <dbReference type="Google" id="ProtNLM"/>
    </source>
</evidence>
<keyword evidence="2" id="KW-1185">Reference proteome</keyword>
<proteinExistence type="predicted"/>
<reference evidence="1 2" key="1">
    <citation type="submission" date="2020-07" db="EMBL/GenBank/DDBJ databases">
        <title>Genomic Encyclopedia of Archaeal and Bacterial Type Strains, Phase II (KMG-II): from individual species to whole genera.</title>
        <authorList>
            <person name="Goeker M."/>
        </authorList>
    </citation>
    <scope>NUCLEOTIDE SEQUENCE [LARGE SCALE GENOMIC DNA]</scope>
    <source>
        <strain evidence="1 2">DSM 21226</strain>
    </source>
</reference>
<evidence type="ECO:0000313" key="1">
    <source>
        <dbReference type="EMBL" id="NYG34047.1"/>
    </source>
</evidence>
<accession>A0A7Y9U7Q4</accession>